<organism evidence="2">
    <name type="scientific">marine sediment metagenome</name>
    <dbReference type="NCBI Taxonomy" id="412755"/>
    <lineage>
        <taxon>unclassified sequences</taxon>
        <taxon>metagenomes</taxon>
        <taxon>ecological metagenomes</taxon>
    </lineage>
</organism>
<reference evidence="2" key="1">
    <citation type="journal article" date="2015" name="Nature">
        <title>Complex archaea that bridge the gap between prokaryotes and eukaryotes.</title>
        <authorList>
            <person name="Spang A."/>
            <person name="Saw J.H."/>
            <person name="Jorgensen S.L."/>
            <person name="Zaremba-Niedzwiedzka K."/>
            <person name="Martijn J."/>
            <person name="Lind A.E."/>
            <person name="van Eijk R."/>
            <person name="Schleper C."/>
            <person name="Guy L."/>
            <person name="Ettema T.J."/>
        </authorList>
    </citation>
    <scope>NUCLEOTIDE SEQUENCE</scope>
</reference>
<name>A0A0F9H3H4_9ZZZZ</name>
<keyword evidence="1" id="KW-0812">Transmembrane</keyword>
<feature type="transmembrane region" description="Helical" evidence="1">
    <location>
        <begin position="51"/>
        <end position="70"/>
    </location>
</feature>
<feature type="transmembrane region" description="Helical" evidence="1">
    <location>
        <begin position="133"/>
        <end position="153"/>
    </location>
</feature>
<dbReference type="AlphaFoldDB" id="A0A0F9H3H4"/>
<keyword evidence="1" id="KW-0472">Membrane</keyword>
<proteinExistence type="predicted"/>
<evidence type="ECO:0000313" key="2">
    <source>
        <dbReference type="EMBL" id="KKL97501.1"/>
    </source>
</evidence>
<feature type="transmembrane region" description="Helical" evidence="1">
    <location>
        <begin position="103"/>
        <end position="127"/>
    </location>
</feature>
<evidence type="ECO:0000256" key="1">
    <source>
        <dbReference type="SAM" id="Phobius"/>
    </source>
</evidence>
<gene>
    <name evidence="2" type="ORF">LCGC14_1833820</name>
</gene>
<protein>
    <submittedName>
        <fullName evidence="2">Uncharacterized protein</fullName>
    </submittedName>
</protein>
<sequence>MIEALLHGLFMGLVCSVFRFADGADKITRGVVFGMIGTVYMVATPQIHEQWVSFAVATALISAGLSWGWGKWFSAITGKYYTHEREFVPIGWLLDPWGERYPYLAGVIGMSLRWLVFFTPLYVYLNWAIDKPIYHLGILVFIGPLYWIAGKIWGNTYKAFTMAEIYTGFLYGFSLGI</sequence>
<dbReference type="EMBL" id="LAZR01018154">
    <property type="protein sequence ID" value="KKL97501.1"/>
    <property type="molecule type" value="Genomic_DNA"/>
</dbReference>
<accession>A0A0F9H3H4</accession>
<comment type="caution">
    <text evidence="2">The sequence shown here is derived from an EMBL/GenBank/DDBJ whole genome shotgun (WGS) entry which is preliminary data.</text>
</comment>
<keyword evidence="1" id="KW-1133">Transmembrane helix</keyword>